<sequence>MIFRRYLLLGVVGLLILGFVINYYFVQLLIENSKSISKLSKFSSSADGREIDFKSYTSSSRGDVLEFVQEKVLKEVRVLPSRYFKLDPDYKLILESIFSELEVREIAHNEIPHIVKEWPSARIIVPPHAPELGAVIESLRSLKIVKADNVKHGTQLKLMITFENDLKAVFKPQWYNRTTKLDGPVYFGKDRHNAEVVAFYLSLLLSMRVAPIALIRKLDLSEEVEKNATPELLSTLYKEDENTCFYGICHYCSPEDPICGTNDVLEGALMLWLPSKWKLAKHRNPWQRTYSKNRNALWEVDMKYCEKIKQSKTYSSRSSSRLLNLIDVAIFDFLIDNGDRHHYETFQGNYDNPAILLIDNGKSFGNPDKDHIDILAPLYQCCMISKSTWDRLKLFSGGSLSYSLKKLLQRESLMADVQSVMTNDHLEAIDRRLLTVFAIVEICLKENPYSTGVIIG</sequence>
<gene>
    <name evidence="1" type="ORF">QAD02_019467</name>
</gene>
<protein>
    <submittedName>
        <fullName evidence="1">Uncharacterized protein</fullName>
    </submittedName>
</protein>
<comment type="caution">
    <text evidence="1">The sequence shown here is derived from an EMBL/GenBank/DDBJ whole genome shotgun (WGS) entry which is preliminary data.</text>
</comment>
<keyword evidence="2" id="KW-1185">Reference proteome</keyword>
<dbReference type="EMBL" id="CM056741">
    <property type="protein sequence ID" value="KAJ8683675.1"/>
    <property type="molecule type" value="Genomic_DNA"/>
</dbReference>
<dbReference type="Proteomes" id="UP001239111">
    <property type="component" value="Chromosome 1"/>
</dbReference>
<name>A0ACC2PJS2_9HYME</name>
<evidence type="ECO:0000313" key="2">
    <source>
        <dbReference type="Proteomes" id="UP001239111"/>
    </source>
</evidence>
<proteinExistence type="predicted"/>
<organism evidence="1 2">
    <name type="scientific">Eretmocerus hayati</name>
    <dbReference type="NCBI Taxonomy" id="131215"/>
    <lineage>
        <taxon>Eukaryota</taxon>
        <taxon>Metazoa</taxon>
        <taxon>Ecdysozoa</taxon>
        <taxon>Arthropoda</taxon>
        <taxon>Hexapoda</taxon>
        <taxon>Insecta</taxon>
        <taxon>Pterygota</taxon>
        <taxon>Neoptera</taxon>
        <taxon>Endopterygota</taxon>
        <taxon>Hymenoptera</taxon>
        <taxon>Apocrita</taxon>
        <taxon>Proctotrupomorpha</taxon>
        <taxon>Chalcidoidea</taxon>
        <taxon>Aphelinidae</taxon>
        <taxon>Aphelininae</taxon>
        <taxon>Eretmocerus</taxon>
    </lineage>
</organism>
<evidence type="ECO:0000313" key="1">
    <source>
        <dbReference type="EMBL" id="KAJ8683675.1"/>
    </source>
</evidence>
<accession>A0ACC2PJS2</accession>
<reference evidence="1" key="1">
    <citation type="submission" date="2023-04" db="EMBL/GenBank/DDBJ databases">
        <title>A chromosome-level genome assembly of the parasitoid wasp Eretmocerus hayati.</title>
        <authorList>
            <person name="Zhong Y."/>
            <person name="Liu S."/>
            <person name="Liu Y."/>
        </authorList>
    </citation>
    <scope>NUCLEOTIDE SEQUENCE</scope>
    <source>
        <strain evidence="1">ZJU_SS_LIU_2023</strain>
    </source>
</reference>